<dbReference type="GO" id="GO:0004612">
    <property type="term" value="F:phosphoenolpyruvate carboxykinase (ATP) activity"/>
    <property type="evidence" value="ECO:0007669"/>
    <property type="project" value="InterPro"/>
</dbReference>
<dbReference type="AlphaFoldDB" id="A0A9D2D313"/>
<dbReference type="Proteomes" id="UP000824024">
    <property type="component" value="Unassembled WGS sequence"/>
</dbReference>
<dbReference type="EMBL" id="DXCH01000177">
    <property type="protein sequence ID" value="HIZ07521.1"/>
    <property type="molecule type" value="Genomic_DNA"/>
</dbReference>
<protein>
    <submittedName>
        <fullName evidence="1">DUF4914 family protein</fullName>
    </submittedName>
</protein>
<organism evidence="1 2">
    <name type="scientific">Candidatus Eubacterium avistercoris</name>
    <dbReference type="NCBI Taxonomy" id="2838567"/>
    <lineage>
        <taxon>Bacteria</taxon>
        <taxon>Bacillati</taxon>
        <taxon>Bacillota</taxon>
        <taxon>Clostridia</taxon>
        <taxon>Eubacteriales</taxon>
        <taxon>Eubacteriaceae</taxon>
        <taxon>Eubacterium</taxon>
    </lineage>
</organism>
<evidence type="ECO:0000313" key="1">
    <source>
        <dbReference type="EMBL" id="HIZ07521.1"/>
    </source>
</evidence>
<sequence length="624" mass="70470">MNVLLEKFIFPKELEEALNNSPSVIVPDTKEMLYDLIFGNESTNRIDVLYDVNGETKKEADVVRCKNGAVVNYTEDYMRRRDPDCMRIADSMPTDKPRFKDVYGYDFKVLKKDTFQWLAKQELILVPFMAGGEKYGYEAVLVCPRNAAFFAFALSQLQAFVNAKNVEKFKPKAIIYVAPPFRHTHFDGKQVCVHNRLKDRHEIFSYNLYPGPSAKKGIYSVLLDIGEREGWITAHASAAKIITPYENEMVMMHEGASGGGKSELLQDVQRVADGRVLIGTNIETGERNYINMSDTCTIEPVTDDMAICHPSFQTGSGKLCLYDGEDGWFLRADGITEYGCDPMYERITIHSKEPLVFFNIQGVPKATCLVWEHTLDSDGKPCPNPRVIVPRKMVDHIVSEPVEVDVRSFGVRMPPTTAAHPDYGIMGLMHIIPPALAWLWRLVAPRGFNNPSISGNAPLASEGVGSYWPFATGLKVKQANLLLEQIINSPRTKYVLIPNQHIGIYKIGFAAEWIAREYLARRGGVNMKMDRLEPARCSLFGYTMKEMKVDGQHIRSKFLHPESQETLGPEGYDKGAQILYDFFSKELEQYDVEELHPVGKQILECFKKNGSVEDYCEILPLGIS</sequence>
<dbReference type="GO" id="GO:0006094">
    <property type="term" value="P:gluconeogenesis"/>
    <property type="evidence" value="ECO:0007669"/>
    <property type="project" value="InterPro"/>
</dbReference>
<evidence type="ECO:0000313" key="2">
    <source>
        <dbReference type="Proteomes" id="UP000824024"/>
    </source>
</evidence>
<dbReference type="Pfam" id="PF16260">
    <property type="entry name" value="DUF4914"/>
    <property type="match status" value="1"/>
</dbReference>
<gene>
    <name evidence="1" type="ORF">IAA08_06255</name>
</gene>
<accession>A0A9D2D313</accession>
<dbReference type="InterPro" id="IPR032583">
    <property type="entry name" value="DUF4914"/>
</dbReference>
<dbReference type="SUPFAM" id="SSF53795">
    <property type="entry name" value="PEP carboxykinase-like"/>
    <property type="match status" value="1"/>
</dbReference>
<comment type="caution">
    <text evidence="1">The sequence shown here is derived from an EMBL/GenBank/DDBJ whole genome shotgun (WGS) entry which is preliminary data.</text>
</comment>
<name>A0A9D2D313_9FIRM</name>
<reference evidence="1" key="2">
    <citation type="submission" date="2021-04" db="EMBL/GenBank/DDBJ databases">
        <authorList>
            <person name="Gilroy R."/>
        </authorList>
    </citation>
    <scope>NUCLEOTIDE SEQUENCE</scope>
    <source>
        <strain evidence="1">CHK192-9172</strain>
    </source>
</reference>
<reference evidence="1" key="1">
    <citation type="journal article" date="2021" name="PeerJ">
        <title>Extensive microbial diversity within the chicken gut microbiome revealed by metagenomics and culture.</title>
        <authorList>
            <person name="Gilroy R."/>
            <person name="Ravi A."/>
            <person name="Getino M."/>
            <person name="Pursley I."/>
            <person name="Horton D.L."/>
            <person name="Alikhan N.F."/>
            <person name="Baker D."/>
            <person name="Gharbi K."/>
            <person name="Hall N."/>
            <person name="Watson M."/>
            <person name="Adriaenssens E.M."/>
            <person name="Foster-Nyarko E."/>
            <person name="Jarju S."/>
            <person name="Secka A."/>
            <person name="Antonio M."/>
            <person name="Oren A."/>
            <person name="Chaudhuri R.R."/>
            <person name="La Ragione R."/>
            <person name="Hildebrand F."/>
            <person name="Pallen M.J."/>
        </authorList>
    </citation>
    <scope>NUCLEOTIDE SEQUENCE</scope>
    <source>
        <strain evidence="1">CHK192-9172</strain>
    </source>
</reference>
<proteinExistence type="predicted"/>
<dbReference type="GO" id="GO:0005524">
    <property type="term" value="F:ATP binding"/>
    <property type="evidence" value="ECO:0007669"/>
    <property type="project" value="InterPro"/>
</dbReference>